<dbReference type="Pfam" id="PF02608">
    <property type="entry name" value="Bmp"/>
    <property type="match status" value="1"/>
</dbReference>
<keyword evidence="1" id="KW-0732">Signal</keyword>
<evidence type="ECO:0000259" key="2">
    <source>
        <dbReference type="Pfam" id="PF02608"/>
    </source>
</evidence>
<evidence type="ECO:0000313" key="3">
    <source>
        <dbReference type="EMBL" id="CRL32677.1"/>
    </source>
</evidence>
<dbReference type="AlphaFoldDB" id="A0A0M6WAJ0"/>
<dbReference type="Proteomes" id="UP000049979">
    <property type="component" value="Unassembled WGS sequence"/>
</dbReference>
<dbReference type="GO" id="GO:0005886">
    <property type="term" value="C:plasma membrane"/>
    <property type="evidence" value="ECO:0007669"/>
    <property type="project" value="InterPro"/>
</dbReference>
<dbReference type="InterPro" id="IPR052910">
    <property type="entry name" value="ABC-Purine-Binding"/>
</dbReference>
<name>A0A0M6WAJ0_9FIRM</name>
<dbReference type="EMBL" id="CVRR01000005">
    <property type="protein sequence ID" value="CRL32677.1"/>
    <property type="molecule type" value="Genomic_DNA"/>
</dbReference>
<keyword evidence="4" id="KW-1185">Reference proteome</keyword>
<dbReference type="PANTHER" id="PTHR43208:SF1">
    <property type="entry name" value="ABC TRANSPORTER SUBSTRATE-BINDING PROTEIN"/>
    <property type="match status" value="1"/>
</dbReference>
<dbReference type="InterPro" id="IPR003760">
    <property type="entry name" value="PnrA-like"/>
</dbReference>
<protein>
    <recommendedName>
        <fullName evidence="2">ABC transporter substrate-binding protein PnrA-like domain-containing protein</fullName>
    </recommendedName>
</protein>
<evidence type="ECO:0000256" key="1">
    <source>
        <dbReference type="ARBA" id="ARBA00022729"/>
    </source>
</evidence>
<dbReference type="Gene3D" id="3.40.50.2300">
    <property type="match status" value="2"/>
</dbReference>
<dbReference type="PANTHER" id="PTHR43208">
    <property type="entry name" value="ABC TRANSPORTER SUBSTRATE-BINDING PROTEIN"/>
    <property type="match status" value="1"/>
</dbReference>
<proteinExistence type="predicted"/>
<evidence type="ECO:0000313" key="4">
    <source>
        <dbReference type="Proteomes" id="UP000049979"/>
    </source>
</evidence>
<gene>
    <name evidence="3" type="ORF">M72_00141</name>
</gene>
<organism evidence="3 4">
    <name type="scientific">Roseburia faecis</name>
    <dbReference type="NCBI Taxonomy" id="301302"/>
    <lineage>
        <taxon>Bacteria</taxon>
        <taxon>Bacillati</taxon>
        <taxon>Bacillota</taxon>
        <taxon>Clostridia</taxon>
        <taxon>Lachnospirales</taxon>
        <taxon>Lachnospiraceae</taxon>
        <taxon>Roseburia</taxon>
    </lineage>
</organism>
<dbReference type="STRING" id="301302.ERS852420_02458"/>
<dbReference type="RefSeq" id="WP_055066872.1">
    <property type="nucleotide sequence ID" value="NZ_CP173697.1"/>
</dbReference>
<dbReference type="OrthoDB" id="9769871at2"/>
<feature type="domain" description="ABC transporter substrate-binding protein PnrA-like" evidence="2">
    <location>
        <begin position="293"/>
        <end position="452"/>
    </location>
</feature>
<sequence length="638" mass="72793">MGDNEYQEALKLGKKEYKACVSQGRFPYLPVLDDILSRENIQTEQNMGLMQIPLDFVVGTATKGRTYSFAANFMPILDADTEFACKWIALSDAQVNEGIRDPIVAYEYMNRYYVVEGNKRVSVLKYFKADSIVANVTRKIPKYSEDEDVKLYYEYMKFNQISGLNNIEFSKIGMVDKLLALMGSTAIWDADTRMEFNSLVNHFTKAYEFRGGRKLPIRVGDALTAFINVYGYNTVLGMSDDELSLNIVKCWNEFVMLTEKQSVGLVMDPLAAEERKGRNIFSYFMPSSAKKFTVAFLYPKSPDTSDWIYAHDLGRNYLEETFPDQMKTICVNDVTEERTEQVLNDVIRQGADIIFEVAPQMMKDSLKVAVDHPDVKILNCSLNTSHKYIRTYYARMYEAKFLSGMIAGALAENDRIAYIADYPIYGMIANINAFALGASFTNPRARIYLAWSTSENYDRERFLKDNNIQVVSDQDMITPRDPGRQFGLYECSEDGRKLNLVMPLWNWGVFYEKMIQSILAGSYQSEENSEGRALNYWWGMSAGVIDLICSKNVPTGVKRLVDHLKSDIKKGDIVPFYGEIRAQDGTLKNKKDKAMKPEAIMEMDWLTDNVIGEIPTMGELRAEARPVVQIKGVEEKMK</sequence>
<accession>A0A0M6WAJ0</accession>
<reference evidence="4" key="1">
    <citation type="submission" date="2015-05" db="EMBL/GenBank/DDBJ databases">
        <authorList>
            <consortium name="Pathogen Informatics"/>
        </authorList>
    </citation>
    <scope>NUCLEOTIDE SEQUENCE [LARGE SCALE GENOMIC DNA]</scope>
    <source>
        <strain evidence="4">M72</strain>
    </source>
</reference>